<evidence type="ECO:0000256" key="5">
    <source>
        <dbReference type="ARBA" id="ARBA00022958"/>
    </source>
</evidence>
<keyword evidence="3" id="KW-0633">Potassium transport</keyword>
<dbReference type="GO" id="GO:0015297">
    <property type="term" value="F:antiporter activity"/>
    <property type="evidence" value="ECO:0007669"/>
    <property type="project" value="InterPro"/>
</dbReference>
<evidence type="ECO:0000256" key="1">
    <source>
        <dbReference type="ARBA" id="ARBA00004141"/>
    </source>
</evidence>
<dbReference type="GO" id="GO:1902600">
    <property type="term" value="P:proton transmembrane transport"/>
    <property type="evidence" value="ECO:0007669"/>
    <property type="project" value="InterPro"/>
</dbReference>
<dbReference type="InterPro" id="IPR006153">
    <property type="entry name" value="Cation/H_exchanger_TM"/>
</dbReference>
<keyword evidence="8 10" id="KW-0472">Membrane</keyword>
<feature type="domain" description="Cation/H(+) antiporter central" evidence="12">
    <location>
        <begin position="483"/>
        <end position="617"/>
    </location>
</feature>
<evidence type="ECO:0000259" key="11">
    <source>
        <dbReference type="Pfam" id="PF00999"/>
    </source>
</evidence>
<evidence type="ECO:0000256" key="6">
    <source>
        <dbReference type="ARBA" id="ARBA00022989"/>
    </source>
</evidence>
<dbReference type="GO" id="GO:0012505">
    <property type="term" value="C:endomembrane system"/>
    <property type="evidence" value="ECO:0007669"/>
    <property type="project" value="TreeGrafter"/>
</dbReference>
<dbReference type="Proteomes" id="UP000087171">
    <property type="component" value="Chromosome Ca5"/>
</dbReference>
<dbReference type="eggNOG" id="KOG1650">
    <property type="taxonomic scope" value="Eukaryota"/>
</dbReference>
<evidence type="ECO:0000256" key="8">
    <source>
        <dbReference type="ARBA" id="ARBA00023136"/>
    </source>
</evidence>
<keyword evidence="5" id="KW-0630">Potassium</keyword>
<keyword evidence="2" id="KW-0813">Transport</keyword>
<feature type="transmembrane region" description="Helical" evidence="10">
    <location>
        <begin position="266"/>
        <end position="296"/>
    </location>
</feature>
<dbReference type="OrthoDB" id="1380281at2759"/>
<evidence type="ECO:0000259" key="12">
    <source>
        <dbReference type="Pfam" id="PF23256"/>
    </source>
</evidence>
<evidence type="ECO:0000256" key="2">
    <source>
        <dbReference type="ARBA" id="ARBA00022448"/>
    </source>
</evidence>
<organism evidence="14 15">
    <name type="scientific">Cicer arietinum</name>
    <name type="common">Chickpea</name>
    <name type="synonym">Garbanzo</name>
    <dbReference type="NCBI Taxonomy" id="3827"/>
    <lineage>
        <taxon>Eukaryota</taxon>
        <taxon>Viridiplantae</taxon>
        <taxon>Streptophyta</taxon>
        <taxon>Embryophyta</taxon>
        <taxon>Tracheophyta</taxon>
        <taxon>Spermatophyta</taxon>
        <taxon>Magnoliopsida</taxon>
        <taxon>eudicotyledons</taxon>
        <taxon>Gunneridae</taxon>
        <taxon>Pentapetalae</taxon>
        <taxon>rosids</taxon>
        <taxon>fabids</taxon>
        <taxon>Fabales</taxon>
        <taxon>Fabaceae</taxon>
        <taxon>Papilionoideae</taxon>
        <taxon>50 kb inversion clade</taxon>
        <taxon>NPAAA clade</taxon>
        <taxon>Hologalegina</taxon>
        <taxon>IRL clade</taxon>
        <taxon>Cicereae</taxon>
        <taxon>Cicer</taxon>
    </lineage>
</organism>
<evidence type="ECO:0000259" key="13">
    <source>
        <dbReference type="Pfam" id="PF23259"/>
    </source>
</evidence>
<sequence length="820" mass="91376">MRPHVSGCYETTVSNGNEIWQSESVLVFYLPNFAAQVAFTLFCNRGLYYLLRPFNQPRFVVEILVGLMVSPEILGRYKFFTNLIPLKSVITSETISYLGLVYYVFLAGLDMNLETIIKARKKATSIAVAGTIIPMVIGSAVYTLLQSMYTGPPESLSHYNTRKAYMFWTLIYSVTGFPTVTQIVTDLKLLYTGLGRVALTAAMMTGFFNWVMFAFLIPFALNEQVAIYSVLSTLLFVLVCFIVIRPCLVQLIVRKTNQNEWDNYQLFFVVMGAYICATVTDILGTHPVVGALVYGIMLPSGKFTDLLIDKTESFGVVYLAPLFFASCGVRLQIIDVIRSQGLVLVVLVVFLSCISKILSTVLATQFFGMPALDGVAIGILMNTKGILPLIMLNIAWDKQILSEESFSITLVSVILMTVVVPLIINAIYKPRKLYKQNKLRTIQNLKVEAELRVLACVHNPCHATGMINILEASNAIKLSPLRVFSLQLVEITETTTSLLAAHNNQQQSGSQAPSNSVQDLESITRIFKDYEEQNENASVETLSAVSTYSTIHKDIHNVAQEKQTTLILLPFHKQSSIQGVLETTNEAFKDINQNVMRDAPCSVGIFVDRGLGSLFKVNLRILMIFIGGPDDREALAFAWRMSKHRGIQLTVVRFYLLGETAEVDPLQQSESKGLLSTVLDWEKQKEFDDEYVSSFRLKAVNNEDSIHYSEKQVNSWEDIPEVLNELDKSGYDLYILGQGTGRNSLVLSDLVKWTDCPELGLIGDMVASNSFGSCSSLLVVQQYGFGGMVFENTTQHHSQVSANDDDNSSSDSETVYVKIE</sequence>
<feature type="transmembrane region" description="Helical" evidence="10">
    <location>
        <begin position="375"/>
        <end position="396"/>
    </location>
</feature>
<proteinExistence type="inferred from homology"/>
<feature type="transmembrane region" description="Helical" evidence="10">
    <location>
        <begin position="95"/>
        <end position="113"/>
    </location>
</feature>
<name>A0A1S2Y7B5_CICAR</name>
<accession>A0A1S2Y7B5</accession>
<dbReference type="InterPro" id="IPR057290">
    <property type="entry name" value="CHX17_C"/>
</dbReference>
<comment type="similarity">
    <text evidence="9">Belongs to the monovalent cation:proton antiporter 2 (CPA2) transporter (TC 2.A.37) family. CHX (TC 2.A.37.4) subfamily.</text>
</comment>
<feature type="transmembrane region" description="Helical" evidence="10">
    <location>
        <begin position="125"/>
        <end position="145"/>
    </location>
</feature>
<protein>
    <submittedName>
        <fullName evidence="15">Cation/H(+) antiporter 15-like</fullName>
    </submittedName>
</protein>
<dbReference type="Pfam" id="PF00999">
    <property type="entry name" value="Na_H_Exchanger"/>
    <property type="match status" value="1"/>
</dbReference>
<feature type="transmembrane region" description="Helical" evidence="10">
    <location>
        <begin position="197"/>
        <end position="219"/>
    </location>
</feature>
<gene>
    <name evidence="15" type="primary">LOC101497302</name>
</gene>
<keyword evidence="6 10" id="KW-1133">Transmembrane helix</keyword>
<keyword evidence="4 10" id="KW-0812">Transmembrane</keyword>
<evidence type="ECO:0000256" key="4">
    <source>
        <dbReference type="ARBA" id="ARBA00022692"/>
    </source>
</evidence>
<reference evidence="14" key="1">
    <citation type="journal article" date="2013" name="Nat. Biotechnol.">
        <title>Draft genome sequence of chickpea (Cicer arietinum) provides a resource for trait improvement.</title>
        <authorList>
            <person name="Varshney R.K."/>
            <person name="Song C."/>
            <person name="Saxena R.K."/>
            <person name="Azam S."/>
            <person name="Yu S."/>
            <person name="Sharpe A.G."/>
            <person name="Cannon S."/>
            <person name="Baek J."/>
            <person name="Rosen B.D."/>
            <person name="Tar'an B."/>
            <person name="Millan T."/>
            <person name="Zhang X."/>
            <person name="Ramsay L.D."/>
            <person name="Iwata A."/>
            <person name="Wang Y."/>
            <person name="Nelson W."/>
            <person name="Farmer A.D."/>
            <person name="Gaur P.M."/>
            <person name="Soderlund C."/>
            <person name="Penmetsa R.V."/>
            <person name="Xu C."/>
            <person name="Bharti A.K."/>
            <person name="He W."/>
            <person name="Winter P."/>
            <person name="Zhao S."/>
            <person name="Hane J.K."/>
            <person name="Carrasquilla-Garcia N."/>
            <person name="Condie J.A."/>
            <person name="Upadhyaya H.D."/>
            <person name="Luo M.C."/>
            <person name="Thudi M."/>
            <person name="Gowda C.L."/>
            <person name="Singh N.P."/>
            <person name="Lichtenzveig J."/>
            <person name="Gali K.K."/>
            <person name="Rubio J."/>
            <person name="Nadarajan N."/>
            <person name="Dolezel J."/>
            <person name="Bansal K.C."/>
            <person name="Xu X."/>
            <person name="Edwards D."/>
            <person name="Zhang G."/>
            <person name="Kahl G."/>
            <person name="Gil J."/>
            <person name="Singh K.B."/>
            <person name="Datta S.K."/>
            <person name="Jackson S.A."/>
            <person name="Wang J."/>
            <person name="Cook D.R."/>
        </authorList>
    </citation>
    <scope>NUCLEOTIDE SEQUENCE [LARGE SCALE GENOMIC DNA]</scope>
    <source>
        <strain evidence="14">cv. CDC Frontier</strain>
    </source>
</reference>
<feature type="transmembrane region" description="Helical" evidence="10">
    <location>
        <begin position="341"/>
        <end position="363"/>
    </location>
</feature>
<dbReference type="Gene3D" id="3.40.50.12370">
    <property type="match status" value="1"/>
</dbReference>
<feature type="transmembrane region" description="Helical" evidence="10">
    <location>
        <begin position="225"/>
        <end position="245"/>
    </location>
</feature>
<dbReference type="RefSeq" id="XP_004500568.1">
    <property type="nucleotide sequence ID" value="XM_004500511.1"/>
</dbReference>
<dbReference type="PaxDb" id="3827-XP_004500568.1"/>
<dbReference type="Pfam" id="PF23256">
    <property type="entry name" value="CHX17_2nd"/>
    <property type="match status" value="1"/>
</dbReference>
<dbReference type="InterPro" id="IPR057291">
    <property type="entry name" value="CHX17_2nd"/>
</dbReference>
<dbReference type="InterPro" id="IPR038770">
    <property type="entry name" value="Na+/solute_symporter_sf"/>
</dbReference>
<feature type="domain" description="Cation/H(+) antiporter C-terminal" evidence="13">
    <location>
        <begin position="620"/>
        <end position="783"/>
    </location>
</feature>
<dbReference type="GO" id="GO:0016020">
    <property type="term" value="C:membrane"/>
    <property type="evidence" value="ECO:0007669"/>
    <property type="project" value="UniProtKB-SubCell"/>
</dbReference>
<evidence type="ECO:0000313" key="14">
    <source>
        <dbReference type="Proteomes" id="UP000087171"/>
    </source>
</evidence>
<dbReference type="KEGG" id="cam:101497302"/>
<dbReference type="Pfam" id="PF23259">
    <property type="entry name" value="CHX17_C"/>
    <property type="match status" value="1"/>
</dbReference>
<dbReference type="AlphaFoldDB" id="A0A1S2Y7B5"/>
<evidence type="ECO:0000256" key="3">
    <source>
        <dbReference type="ARBA" id="ARBA00022538"/>
    </source>
</evidence>
<evidence type="ECO:0000313" key="15">
    <source>
        <dbReference type="RefSeq" id="XP_004500568.1"/>
    </source>
</evidence>
<dbReference type="GeneID" id="101497302"/>
<feature type="transmembrane region" description="Helical" evidence="10">
    <location>
        <begin position="165"/>
        <end position="185"/>
    </location>
</feature>
<dbReference type="PANTHER" id="PTHR32468:SF77">
    <property type="entry name" value="CATION_H+ EXCHANGER 3"/>
    <property type="match status" value="1"/>
</dbReference>
<dbReference type="InterPro" id="IPR050794">
    <property type="entry name" value="CPA2_transporter"/>
</dbReference>
<feature type="transmembrane region" description="Helical" evidence="10">
    <location>
        <begin position="408"/>
        <end position="428"/>
    </location>
</feature>
<feature type="domain" description="Cation/H+ exchanger transmembrane" evidence="11">
    <location>
        <begin position="49"/>
        <end position="426"/>
    </location>
</feature>
<dbReference type="PANTHER" id="PTHR32468">
    <property type="entry name" value="CATION/H + ANTIPORTER"/>
    <property type="match status" value="1"/>
</dbReference>
<comment type="subcellular location">
    <subcellularLocation>
        <location evidence="1">Membrane</location>
        <topology evidence="1">Multi-pass membrane protein</topology>
    </subcellularLocation>
</comment>
<evidence type="ECO:0000256" key="10">
    <source>
        <dbReference type="SAM" id="Phobius"/>
    </source>
</evidence>
<evidence type="ECO:0000256" key="9">
    <source>
        <dbReference type="ARBA" id="ARBA00038341"/>
    </source>
</evidence>
<dbReference type="GO" id="GO:0006885">
    <property type="term" value="P:regulation of pH"/>
    <property type="evidence" value="ECO:0007669"/>
    <property type="project" value="TreeGrafter"/>
</dbReference>
<dbReference type="Gene3D" id="1.20.1530.20">
    <property type="match status" value="1"/>
</dbReference>
<dbReference type="GO" id="GO:0006813">
    <property type="term" value="P:potassium ion transport"/>
    <property type="evidence" value="ECO:0007669"/>
    <property type="project" value="UniProtKB-KW"/>
</dbReference>
<reference evidence="15" key="2">
    <citation type="submission" date="2025-08" db="UniProtKB">
        <authorList>
            <consortium name="RefSeq"/>
        </authorList>
    </citation>
    <scope>IDENTIFICATION</scope>
    <source>
        <tissue evidence="15">Etiolated seedlings</tissue>
    </source>
</reference>
<evidence type="ECO:0000256" key="7">
    <source>
        <dbReference type="ARBA" id="ARBA00023065"/>
    </source>
</evidence>
<keyword evidence="14" id="KW-1185">Reference proteome</keyword>
<keyword evidence="7" id="KW-0406">Ion transport</keyword>
<feature type="transmembrane region" description="Helical" evidence="10">
    <location>
        <begin position="316"/>
        <end position="334"/>
    </location>
</feature>